<dbReference type="PROSITE" id="PS51387">
    <property type="entry name" value="FAD_PCMH"/>
    <property type="match status" value="1"/>
</dbReference>
<dbReference type="Pfam" id="PF08031">
    <property type="entry name" value="BBE"/>
    <property type="match status" value="1"/>
</dbReference>
<dbReference type="InterPro" id="IPR016169">
    <property type="entry name" value="FAD-bd_PCMH_sub2"/>
</dbReference>
<protein>
    <submittedName>
        <fullName evidence="7">FAD-binding protein</fullName>
    </submittedName>
</protein>
<dbReference type="Gene3D" id="3.40.462.20">
    <property type="match status" value="1"/>
</dbReference>
<accession>S3D9M2</accession>
<dbReference type="GO" id="GO:0016491">
    <property type="term" value="F:oxidoreductase activity"/>
    <property type="evidence" value="ECO:0007669"/>
    <property type="project" value="UniProtKB-KW"/>
</dbReference>
<evidence type="ECO:0000256" key="4">
    <source>
        <dbReference type="ARBA" id="ARBA00022827"/>
    </source>
</evidence>
<sequence length="492" mass="53696">MRAFAAAWLQHVLSVTTFDSELNNKNLTTLFGPSLSLNAEIILPSADNFTQRLTPRWTNYLPPSYVGAIKPATETDIQNIVKISATNSIPFLTTGGGHGFSDFSSFNGISIDLSKFNTIHLDADQNTVTVGGSTRISQLIDVLHDAGKELPLGSCKCVGVVGATIGGGIGALHGVRGLLSDALQSVRIVTAAGTIVEASADQSSDLFWAVRGAGSNFGIIVSATYRIYEITNNGEAVNADFVFSASSNASFWEVMKSFDDTLPSQLAITAVAIFNRTSNEPVITVNAIYYGPLKEGEKHLQPFFGLNPTRSQVLTVQQNKLFDAAFFSFFGLDNGACTPNQHLNIYTVGLKHYSPSTFQSFFANMTAFWIANPDYQGRLLLQRYSNEVVDSVPDEETAYAYRGIKTYMNIEGFYTDTRIDDSVNEFSTAARAEFAKTSGFDSLAVYSNYAHGDEGPEAWYGTRKLTKLSALKLKWDPTELFSAHLPIPLDWK</sequence>
<dbReference type="EMBL" id="KE145368">
    <property type="protein sequence ID" value="EPE28686.1"/>
    <property type="molecule type" value="Genomic_DNA"/>
</dbReference>
<proteinExistence type="inferred from homology"/>
<evidence type="ECO:0000256" key="2">
    <source>
        <dbReference type="ARBA" id="ARBA00022630"/>
    </source>
</evidence>
<dbReference type="InterPro" id="IPR012951">
    <property type="entry name" value="BBE"/>
</dbReference>
<keyword evidence="5" id="KW-0560">Oxidoreductase</keyword>
<dbReference type="RefSeq" id="XP_008084594.1">
    <property type="nucleotide sequence ID" value="XM_008086403.1"/>
</dbReference>
<dbReference type="InterPro" id="IPR036318">
    <property type="entry name" value="FAD-bd_PCMH-like_sf"/>
</dbReference>
<evidence type="ECO:0000256" key="1">
    <source>
        <dbReference type="ARBA" id="ARBA00005466"/>
    </source>
</evidence>
<evidence type="ECO:0000256" key="3">
    <source>
        <dbReference type="ARBA" id="ARBA00022729"/>
    </source>
</evidence>
<dbReference type="InterPro" id="IPR050416">
    <property type="entry name" value="FAD-linked_Oxidoreductase"/>
</dbReference>
<organism evidence="7 8">
    <name type="scientific">Glarea lozoyensis (strain ATCC 20868 / MF5171)</name>
    <dbReference type="NCBI Taxonomy" id="1116229"/>
    <lineage>
        <taxon>Eukaryota</taxon>
        <taxon>Fungi</taxon>
        <taxon>Dikarya</taxon>
        <taxon>Ascomycota</taxon>
        <taxon>Pezizomycotina</taxon>
        <taxon>Leotiomycetes</taxon>
        <taxon>Helotiales</taxon>
        <taxon>Helotiaceae</taxon>
        <taxon>Glarea</taxon>
    </lineage>
</organism>
<reference evidence="7 8" key="1">
    <citation type="journal article" date="2013" name="BMC Genomics">
        <title>Genomics-driven discovery of the pneumocandin biosynthetic gene cluster in the fungus Glarea lozoyensis.</title>
        <authorList>
            <person name="Chen L."/>
            <person name="Yue Q."/>
            <person name="Zhang X."/>
            <person name="Xiang M."/>
            <person name="Wang C."/>
            <person name="Li S."/>
            <person name="Che Y."/>
            <person name="Ortiz-Lopez F.J."/>
            <person name="Bills G.F."/>
            <person name="Liu X."/>
            <person name="An Z."/>
        </authorList>
    </citation>
    <scope>NUCLEOTIDE SEQUENCE [LARGE SCALE GENOMIC DNA]</scope>
    <source>
        <strain evidence="8">ATCC 20868 / MF5171</strain>
    </source>
</reference>
<dbReference type="PANTHER" id="PTHR42973">
    <property type="entry name" value="BINDING OXIDOREDUCTASE, PUTATIVE (AFU_ORTHOLOGUE AFUA_1G17690)-RELATED"/>
    <property type="match status" value="1"/>
</dbReference>
<gene>
    <name evidence="7" type="ORF">GLAREA_09807</name>
</gene>
<dbReference type="OrthoDB" id="415825at2759"/>
<dbReference type="Proteomes" id="UP000016922">
    <property type="component" value="Unassembled WGS sequence"/>
</dbReference>
<dbReference type="InterPro" id="IPR016166">
    <property type="entry name" value="FAD-bd_PCMH"/>
</dbReference>
<dbReference type="SUPFAM" id="SSF56176">
    <property type="entry name" value="FAD-binding/transporter-associated domain-like"/>
    <property type="match status" value="1"/>
</dbReference>
<evidence type="ECO:0000313" key="7">
    <source>
        <dbReference type="EMBL" id="EPE28686.1"/>
    </source>
</evidence>
<keyword evidence="3" id="KW-0732">Signal</keyword>
<dbReference type="HOGENOM" id="CLU_018354_0_0_1"/>
<dbReference type="Gene3D" id="3.30.465.10">
    <property type="match status" value="1"/>
</dbReference>
<dbReference type="Pfam" id="PF01565">
    <property type="entry name" value="FAD_binding_4"/>
    <property type="match status" value="1"/>
</dbReference>
<keyword evidence="2" id="KW-0285">Flavoprotein</keyword>
<feature type="domain" description="FAD-binding PCMH-type" evidence="6">
    <location>
        <begin position="58"/>
        <end position="230"/>
    </location>
</feature>
<dbReference type="PANTHER" id="PTHR42973:SF32">
    <property type="entry name" value="FAD-LINKED OXIDOREDUCTASE AFOF"/>
    <property type="match status" value="1"/>
</dbReference>
<dbReference type="KEGG" id="glz:GLAREA_09807"/>
<keyword evidence="8" id="KW-1185">Reference proteome</keyword>
<dbReference type="AlphaFoldDB" id="S3D9M2"/>
<evidence type="ECO:0000313" key="8">
    <source>
        <dbReference type="Proteomes" id="UP000016922"/>
    </source>
</evidence>
<dbReference type="eggNOG" id="ENOG502SJ3M">
    <property type="taxonomic scope" value="Eukaryota"/>
</dbReference>
<comment type="similarity">
    <text evidence="1">Belongs to the oxygen-dependent FAD-linked oxidoreductase family.</text>
</comment>
<dbReference type="InterPro" id="IPR006094">
    <property type="entry name" value="Oxid_FAD_bind_N"/>
</dbReference>
<dbReference type="GO" id="GO:0071949">
    <property type="term" value="F:FAD binding"/>
    <property type="evidence" value="ECO:0007669"/>
    <property type="project" value="InterPro"/>
</dbReference>
<dbReference type="OMA" id="MNIEGFY"/>
<evidence type="ECO:0000259" key="6">
    <source>
        <dbReference type="PROSITE" id="PS51387"/>
    </source>
</evidence>
<dbReference type="GeneID" id="19468854"/>
<dbReference type="STRING" id="1116229.S3D9M2"/>
<name>S3D9M2_GLAL2</name>
<keyword evidence="4" id="KW-0274">FAD</keyword>
<evidence type="ECO:0000256" key="5">
    <source>
        <dbReference type="ARBA" id="ARBA00023002"/>
    </source>
</evidence>